<evidence type="ECO:0000256" key="3">
    <source>
        <dbReference type="ARBA" id="ARBA00022723"/>
    </source>
</evidence>
<evidence type="ECO:0000256" key="1">
    <source>
        <dbReference type="ARBA" id="ARBA00001962"/>
    </source>
</evidence>
<dbReference type="Gene3D" id="3.90.380.10">
    <property type="entry name" value="Naphthalene 1,2-dioxygenase Alpha Subunit, Chain A, domain 1"/>
    <property type="match status" value="1"/>
</dbReference>
<reference evidence="9" key="1">
    <citation type="journal article" date="2013" name="BMC Microbiol.">
        <title>Taxonomy and evolution of bacteriochlorophyll a-containing members of the OM60/NOR5 clade of marine gammaproteobacteria: description of Luminiphilus syltensis gen. nov., sp. nov., reclassification of Haliea rubra as Pseudohaliea rubra gen. nov., comb. nov., and emendation of Chromatocurvus halotolerans.</title>
        <authorList>
            <person name="Spring S."/>
            <person name="Riedel T."/>
            <person name="Sproer C."/>
            <person name="Yan S."/>
            <person name="Harder J."/>
            <person name="Fuchs B.M."/>
        </authorList>
    </citation>
    <scope>NUCLEOTIDE SEQUENCE [LARGE SCALE GENOMIC DNA]</scope>
    <source>
        <strain evidence="9">NOR51-B</strain>
    </source>
</reference>
<dbReference type="InterPro" id="IPR017941">
    <property type="entry name" value="Rieske_2Fe-2S"/>
</dbReference>
<dbReference type="CDD" id="cd03469">
    <property type="entry name" value="Rieske_RO_Alpha_N"/>
    <property type="match status" value="1"/>
</dbReference>
<evidence type="ECO:0000313" key="9">
    <source>
        <dbReference type="Proteomes" id="UP000004699"/>
    </source>
</evidence>
<dbReference type="SUPFAM" id="SSF55961">
    <property type="entry name" value="Bet v1-like"/>
    <property type="match status" value="1"/>
</dbReference>
<keyword evidence="3" id="KW-0479">Metal-binding</keyword>
<dbReference type="PANTHER" id="PTHR43756">
    <property type="entry name" value="CHOLINE MONOOXYGENASE, CHLOROPLASTIC"/>
    <property type="match status" value="1"/>
</dbReference>
<evidence type="ECO:0000256" key="2">
    <source>
        <dbReference type="ARBA" id="ARBA00022714"/>
    </source>
</evidence>
<dbReference type="GO" id="GO:0016491">
    <property type="term" value="F:oxidoreductase activity"/>
    <property type="evidence" value="ECO:0007669"/>
    <property type="project" value="UniProtKB-KW"/>
</dbReference>
<dbReference type="eggNOG" id="COG4638">
    <property type="taxonomic scope" value="Bacteria"/>
</dbReference>
<gene>
    <name evidence="8" type="ORF">NOR51B_161</name>
</gene>
<accession>B8KT53</accession>
<sequence length="416" mass="47464">MSADRYTSADYLAREFKNVWHRVWNIGGVAYQMPEPGDYLTAEIGIDSVIMVRQETGEVRAFFNSCPHRGTRITEALDGHAQRFTCPYHGWEFDRAGVVTAVPDEEDFAESPCGKARLKEMRCEERFGLIWFNFDDTAVSLEEFLGEQITCELDSHRMQDMTRVLDITAEATCNWKIITDNFNEAYHVKVLHPELIPYIAADYQDCQFDLFPNGHNRGWFPSFMPSKQYGSDTIGEPLKSMAAAWGINSDDYVGRDSWKQLRVDIQSAKRAKGDERGYKHYSYLADYQLTDYVIYNLFPNNVITVGPDGVQLLRPRPHPSDPTQCLFDHWWLVNPIEGQSMTPSPAGGPDLPVEDAMHEHIRYGEKSLGTTADQDLSIAAMQQQGLASAGYQGYWMPNQERRVQAFHERLNDLMTG</sequence>
<dbReference type="SUPFAM" id="SSF50022">
    <property type="entry name" value="ISP domain"/>
    <property type="match status" value="1"/>
</dbReference>
<dbReference type="STRING" id="565045.NOR51B_161"/>
<organism evidence="8 9">
    <name type="scientific">Luminiphilus syltensis NOR5-1B</name>
    <dbReference type="NCBI Taxonomy" id="565045"/>
    <lineage>
        <taxon>Bacteria</taxon>
        <taxon>Pseudomonadati</taxon>
        <taxon>Pseudomonadota</taxon>
        <taxon>Gammaproteobacteria</taxon>
        <taxon>Cellvibrionales</taxon>
        <taxon>Halieaceae</taxon>
        <taxon>Luminiphilus</taxon>
    </lineage>
</organism>
<dbReference type="HOGENOM" id="CLU_026244_3_1_6"/>
<evidence type="ECO:0000313" key="8">
    <source>
        <dbReference type="EMBL" id="EED34224.1"/>
    </source>
</evidence>
<comment type="cofactor">
    <cofactor evidence="1">
        <name>Fe cation</name>
        <dbReference type="ChEBI" id="CHEBI:24875"/>
    </cofactor>
</comment>
<proteinExistence type="predicted"/>
<dbReference type="Pfam" id="PF00355">
    <property type="entry name" value="Rieske"/>
    <property type="match status" value="1"/>
</dbReference>
<dbReference type="InterPro" id="IPR001663">
    <property type="entry name" value="Rng_hydr_dOase-A"/>
</dbReference>
<feature type="domain" description="Rieske" evidence="7">
    <location>
        <begin position="26"/>
        <end position="132"/>
    </location>
</feature>
<keyword evidence="4" id="KW-0560">Oxidoreductase</keyword>
<dbReference type="PANTHER" id="PTHR43756:SF5">
    <property type="entry name" value="CHOLINE MONOOXYGENASE, CHLOROPLASTIC"/>
    <property type="match status" value="1"/>
</dbReference>
<keyword evidence="5" id="KW-0408">Iron</keyword>
<name>B8KT53_9GAMM</name>
<dbReference type="AlphaFoldDB" id="B8KT53"/>
<dbReference type="Gene3D" id="2.102.10.10">
    <property type="entry name" value="Rieske [2Fe-2S] iron-sulphur domain"/>
    <property type="match status" value="1"/>
</dbReference>
<keyword evidence="9" id="KW-1185">Reference proteome</keyword>
<keyword evidence="6" id="KW-0411">Iron-sulfur</keyword>
<dbReference type="EMBL" id="DS999411">
    <property type="protein sequence ID" value="EED34224.1"/>
    <property type="molecule type" value="Genomic_DNA"/>
</dbReference>
<evidence type="ECO:0000256" key="4">
    <source>
        <dbReference type="ARBA" id="ARBA00023002"/>
    </source>
</evidence>
<dbReference type="InterPro" id="IPR036922">
    <property type="entry name" value="Rieske_2Fe-2S_sf"/>
</dbReference>
<dbReference type="GO" id="GO:0051537">
    <property type="term" value="F:2 iron, 2 sulfur cluster binding"/>
    <property type="evidence" value="ECO:0007669"/>
    <property type="project" value="UniProtKB-KW"/>
</dbReference>
<dbReference type="PROSITE" id="PS51296">
    <property type="entry name" value="RIESKE"/>
    <property type="match status" value="1"/>
</dbReference>
<evidence type="ECO:0000259" key="7">
    <source>
        <dbReference type="PROSITE" id="PS51296"/>
    </source>
</evidence>
<evidence type="ECO:0000256" key="6">
    <source>
        <dbReference type="ARBA" id="ARBA00023014"/>
    </source>
</evidence>
<dbReference type="GO" id="GO:0005506">
    <property type="term" value="F:iron ion binding"/>
    <property type="evidence" value="ECO:0007669"/>
    <property type="project" value="InterPro"/>
</dbReference>
<protein>
    <submittedName>
        <fullName evidence="8">Rieske (2Fe-2S) domain protein</fullName>
    </submittedName>
</protein>
<dbReference type="Proteomes" id="UP000004699">
    <property type="component" value="Unassembled WGS sequence"/>
</dbReference>
<dbReference type="InterPro" id="IPR015879">
    <property type="entry name" value="Ring_hydroxy_dOase_asu_C_dom"/>
</dbReference>
<evidence type="ECO:0000256" key="5">
    <source>
        <dbReference type="ARBA" id="ARBA00023004"/>
    </source>
</evidence>
<dbReference type="PRINTS" id="PR00090">
    <property type="entry name" value="RNGDIOXGNASE"/>
</dbReference>
<dbReference type="CDD" id="cd08882">
    <property type="entry name" value="RHO_alpha_C_MupW-like"/>
    <property type="match status" value="1"/>
</dbReference>
<keyword evidence="2" id="KW-0001">2Fe-2S</keyword>
<dbReference type="Pfam" id="PF00848">
    <property type="entry name" value="Ring_hydroxyl_A"/>
    <property type="match status" value="1"/>
</dbReference>